<proteinExistence type="predicted"/>
<dbReference type="PANTHER" id="PTHR47194">
    <property type="entry name" value="SORTING NEXIN-29-RELATED"/>
    <property type="match status" value="1"/>
</dbReference>
<dbReference type="Pfam" id="PF00787">
    <property type="entry name" value="PX"/>
    <property type="match status" value="1"/>
</dbReference>
<dbReference type="GO" id="GO:0035091">
    <property type="term" value="F:phosphatidylinositol binding"/>
    <property type="evidence" value="ECO:0007669"/>
    <property type="project" value="InterPro"/>
</dbReference>
<reference evidence="4" key="1">
    <citation type="submission" date="2015-12" db="EMBL/GenBank/DDBJ databases">
        <title>De novo transcriptome assembly of four potential Pierce s Disease insect vectors from Arizona vineyards.</title>
        <authorList>
            <person name="Tassone E.E."/>
        </authorList>
    </citation>
    <scope>NUCLEOTIDE SEQUENCE</scope>
</reference>
<dbReference type="PANTHER" id="PTHR47194:SF3">
    <property type="entry name" value="SORTING NEXIN 29"/>
    <property type="match status" value="1"/>
</dbReference>
<gene>
    <name evidence="4" type="ORF">g.15101</name>
</gene>
<dbReference type="SUPFAM" id="SSF64268">
    <property type="entry name" value="PX domain"/>
    <property type="match status" value="1"/>
</dbReference>
<organism evidence="4">
    <name type="scientific">Clastoptera arizonana</name>
    <name type="common">Arizona spittle bug</name>
    <dbReference type="NCBI Taxonomy" id="38151"/>
    <lineage>
        <taxon>Eukaryota</taxon>
        <taxon>Metazoa</taxon>
        <taxon>Ecdysozoa</taxon>
        <taxon>Arthropoda</taxon>
        <taxon>Hexapoda</taxon>
        <taxon>Insecta</taxon>
        <taxon>Pterygota</taxon>
        <taxon>Neoptera</taxon>
        <taxon>Paraneoptera</taxon>
        <taxon>Hemiptera</taxon>
        <taxon>Auchenorrhyncha</taxon>
        <taxon>Cercopoidea</taxon>
        <taxon>Clastopteridae</taxon>
        <taxon>Clastoptera</taxon>
    </lineage>
</organism>
<accession>A0A1B6CB94</accession>
<evidence type="ECO:0008006" key="5">
    <source>
        <dbReference type="Google" id="ProtNLM"/>
    </source>
</evidence>
<name>A0A1B6CB94_9HEMI</name>
<dbReference type="InterPro" id="IPR036871">
    <property type="entry name" value="PX_dom_sf"/>
</dbReference>
<evidence type="ECO:0000259" key="2">
    <source>
        <dbReference type="PROSITE" id="PS50195"/>
    </source>
</evidence>
<feature type="domain" description="PX" evidence="2">
    <location>
        <begin position="486"/>
        <end position="605"/>
    </location>
</feature>
<evidence type="ECO:0000259" key="3">
    <source>
        <dbReference type="PROSITE" id="PS50826"/>
    </source>
</evidence>
<dbReference type="CDD" id="cd17689">
    <property type="entry name" value="RUN_SNX29"/>
    <property type="match status" value="1"/>
</dbReference>
<dbReference type="Pfam" id="PF02759">
    <property type="entry name" value="RUN"/>
    <property type="match status" value="1"/>
</dbReference>
<dbReference type="InterPro" id="IPR037213">
    <property type="entry name" value="Run_dom_sf"/>
</dbReference>
<dbReference type="SMART" id="SM00593">
    <property type="entry name" value="RUN"/>
    <property type="match status" value="1"/>
</dbReference>
<feature type="domain" description="RUN" evidence="3">
    <location>
        <begin position="38"/>
        <end position="185"/>
    </location>
</feature>
<dbReference type="PROSITE" id="PS50826">
    <property type="entry name" value="RUN"/>
    <property type="match status" value="1"/>
</dbReference>
<dbReference type="InterPro" id="IPR001683">
    <property type="entry name" value="PX_dom"/>
</dbReference>
<dbReference type="SMART" id="SM00312">
    <property type="entry name" value="PX"/>
    <property type="match status" value="1"/>
</dbReference>
<evidence type="ECO:0000313" key="4">
    <source>
        <dbReference type="EMBL" id="JAS10714.1"/>
    </source>
</evidence>
<dbReference type="SUPFAM" id="SSF140741">
    <property type="entry name" value="RUN domain-like"/>
    <property type="match status" value="1"/>
</dbReference>
<dbReference type="AlphaFoldDB" id="A0A1B6CB94"/>
<sequence>MVPGALSLSNSRQKLLDELLSSVKQCQIRFGGKTELATEYDQYVTLLCKCLESILSHGLKPKPVIKTHNSAIKLVTEHVLRVTASEQLVFWNYVKEHLTKHERDRYEHLKHVSTDIGRGRAWLRSALNERSLERYMLCLLDPNSLKISSFYEDWAFLLDQERSNVLPQAAAGLASILFAISIDRPELNEGIGGTTFLEQEPVIVVPEKITGLKKKGDNKKRKHISANIISFDKDFEEASPPQADTTVFSLEPEILVGEEIATYLDGCISDQDITAESDIQEDGNNVKGLRPLNNENIGLLIPVSLNEETQVSEDSLSVPSFSEEGEYGNVGGSSTEVVEPCCEAIASEDATSQLMMLKNELDQTKEHYQQLKSQINQTTTNLQEKVISAESKIQALNRENDLLKHQLRKYVTAVQMLKQGDQMEEAELYEKKLVQVAEMHGELMELNDRLQRQLLVKERTITTLKIELESLRGPLLDSDQEDPIGTALISLWIPCVFLAGSNSPHHVYQVHIRILEDEWNVYRRYAQFYNLHKQLKKQYQEIATYNFPPKKTIGNKDEKFVEERRQKLQQYLRKVVNHIIKSHDALSAAPSKPLLLSLLPFLGDQIHCTERKRPCPSDLLPKHTLTESPQYTGL</sequence>
<evidence type="ECO:0000256" key="1">
    <source>
        <dbReference type="SAM" id="Coils"/>
    </source>
</evidence>
<dbReference type="InterPro" id="IPR004012">
    <property type="entry name" value="Run_dom"/>
</dbReference>
<dbReference type="PROSITE" id="PS50195">
    <property type="entry name" value="PX"/>
    <property type="match status" value="1"/>
</dbReference>
<dbReference type="Gene3D" id="3.30.1520.10">
    <property type="entry name" value="Phox-like domain"/>
    <property type="match status" value="1"/>
</dbReference>
<feature type="coiled-coil region" evidence="1">
    <location>
        <begin position="347"/>
        <end position="413"/>
    </location>
</feature>
<keyword evidence="1" id="KW-0175">Coiled coil</keyword>
<protein>
    <recommendedName>
        <fullName evidence="5">Sorting nexin-29</fullName>
    </recommendedName>
</protein>
<dbReference type="Gene3D" id="1.20.58.900">
    <property type="match status" value="1"/>
</dbReference>
<dbReference type="InterPro" id="IPR047329">
    <property type="entry name" value="RUN_SNX29"/>
</dbReference>
<dbReference type="EMBL" id="GEDC01026584">
    <property type="protein sequence ID" value="JAS10714.1"/>
    <property type="molecule type" value="Transcribed_RNA"/>
</dbReference>